<name>A0A392TV04_9FABA</name>
<protein>
    <submittedName>
        <fullName evidence="1">Uncharacterized protein</fullName>
    </submittedName>
</protein>
<dbReference type="EMBL" id="LXQA010641189">
    <property type="protein sequence ID" value="MCI63655.1"/>
    <property type="molecule type" value="Genomic_DNA"/>
</dbReference>
<dbReference type="Proteomes" id="UP000265520">
    <property type="component" value="Unassembled WGS sequence"/>
</dbReference>
<comment type="caution">
    <text evidence="1">The sequence shown here is derived from an EMBL/GenBank/DDBJ whole genome shotgun (WGS) entry which is preliminary data.</text>
</comment>
<reference evidence="1 2" key="1">
    <citation type="journal article" date="2018" name="Front. Plant Sci.">
        <title>Red Clover (Trifolium pratense) and Zigzag Clover (T. medium) - A Picture of Genomic Similarities and Differences.</title>
        <authorList>
            <person name="Dluhosova J."/>
            <person name="Istvanek J."/>
            <person name="Nedelnik J."/>
            <person name="Repkova J."/>
        </authorList>
    </citation>
    <scope>NUCLEOTIDE SEQUENCE [LARGE SCALE GENOMIC DNA]</scope>
    <source>
        <strain evidence="2">cv. 10/8</strain>
        <tissue evidence="1">Leaf</tissue>
    </source>
</reference>
<dbReference type="AlphaFoldDB" id="A0A392TV04"/>
<evidence type="ECO:0000313" key="2">
    <source>
        <dbReference type="Proteomes" id="UP000265520"/>
    </source>
</evidence>
<sequence>VIVILLRDFSLLAQLGDDVRVAQPLIRRLDHELDAPRNQASYSDGLALHDGVSCMEVTHDNLSSDRAALEIRHEPYDPCLSN</sequence>
<evidence type="ECO:0000313" key="1">
    <source>
        <dbReference type="EMBL" id="MCI63655.1"/>
    </source>
</evidence>
<keyword evidence="2" id="KW-1185">Reference proteome</keyword>
<feature type="non-terminal residue" evidence="1">
    <location>
        <position position="1"/>
    </location>
</feature>
<accession>A0A392TV04</accession>
<organism evidence="1 2">
    <name type="scientific">Trifolium medium</name>
    <dbReference type="NCBI Taxonomy" id="97028"/>
    <lineage>
        <taxon>Eukaryota</taxon>
        <taxon>Viridiplantae</taxon>
        <taxon>Streptophyta</taxon>
        <taxon>Embryophyta</taxon>
        <taxon>Tracheophyta</taxon>
        <taxon>Spermatophyta</taxon>
        <taxon>Magnoliopsida</taxon>
        <taxon>eudicotyledons</taxon>
        <taxon>Gunneridae</taxon>
        <taxon>Pentapetalae</taxon>
        <taxon>rosids</taxon>
        <taxon>fabids</taxon>
        <taxon>Fabales</taxon>
        <taxon>Fabaceae</taxon>
        <taxon>Papilionoideae</taxon>
        <taxon>50 kb inversion clade</taxon>
        <taxon>NPAAA clade</taxon>
        <taxon>Hologalegina</taxon>
        <taxon>IRL clade</taxon>
        <taxon>Trifolieae</taxon>
        <taxon>Trifolium</taxon>
    </lineage>
</organism>
<proteinExistence type="predicted"/>